<sequence>MAVKTGYKQTEVGKIPEDWKDAQLGPHVVIKSGDSPSLQKFDSNGIPYFKVDQLNLGEKFIKESPYRVRSSKRVPKGSIIFPKRGASILLNKVRILSEDSFFDTNLMSLTVDETIDSEYLFYALKHLELWRIADTTSIPQINNKHITPLVVPLPPTKAEQEAIAEALSDADALIESLEQLIAKKRQIKQGAMQQLLTGKKRLPGFSGEWTEQSLYGKVRLQVGFPFSSAGFSESASGFRLIRNRDLKSVEQKLYYAGEYSENFIVRKGDLLVGMDGEFLLKLWDAEDSLLNQRVGRIHNGREVDRGYLYYALRKPMEKLESTISGTTVKHLSHKDVENLEIFLPQLHEQTAIAETLSDMDEEIVALEAKLSKARQLKQGMMQELLTGKTRLVAPASNG</sequence>
<dbReference type="Gene3D" id="3.90.220.20">
    <property type="entry name" value="DNA methylase specificity domains"/>
    <property type="match status" value="2"/>
</dbReference>
<name>A0A927FA04_9BACT</name>
<dbReference type="PANTHER" id="PTHR30408">
    <property type="entry name" value="TYPE-1 RESTRICTION ENZYME ECOKI SPECIFICITY PROTEIN"/>
    <property type="match status" value="1"/>
</dbReference>
<evidence type="ECO:0000313" key="6">
    <source>
        <dbReference type="EMBL" id="MBD5781059.1"/>
    </source>
</evidence>
<dbReference type="InterPro" id="IPR000055">
    <property type="entry name" value="Restrct_endonuc_typeI_TRD"/>
</dbReference>
<feature type="domain" description="Type I restriction modification DNA specificity" evidence="5">
    <location>
        <begin position="257"/>
        <end position="371"/>
    </location>
</feature>
<evidence type="ECO:0000259" key="5">
    <source>
        <dbReference type="Pfam" id="PF01420"/>
    </source>
</evidence>
<gene>
    <name evidence="6" type="ORF">IEN85_16285</name>
</gene>
<protein>
    <submittedName>
        <fullName evidence="6">Restriction endonuclease subunit S</fullName>
    </submittedName>
</protein>
<evidence type="ECO:0000256" key="2">
    <source>
        <dbReference type="ARBA" id="ARBA00022747"/>
    </source>
</evidence>
<dbReference type="PANTHER" id="PTHR30408:SF12">
    <property type="entry name" value="TYPE I RESTRICTION ENZYME MJAVIII SPECIFICITY SUBUNIT"/>
    <property type="match status" value="1"/>
</dbReference>
<accession>A0A927FA04</accession>
<dbReference type="GO" id="GO:0009307">
    <property type="term" value="P:DNA restriction-modification system"/>
    <property type="evidence" value="ECO:0007669"/>
    <property type="project" value="UniProtKB-KW"/>
</dbReference>
<feature type="coiled-coil region" evidence="4">
    <location>
        <begin position="356"/>
        <end position="383"/>
    </location>
</feature>
<evidence type="ECO:0000256" key="1">
    <source>
        <dbReference type="ARBA" id="ARBA00010923"/>
    </source>
</evidence>
<dbReference type="GO" id="GO:0003677">
    <property type="term" value="F:DNA binding"/>
    <property type="evidence" value="ECO:0007669"/>
    <property type="project" value="UniProtKB-KW"/>
</dbReference>
<evidence type="ECO:0000256" key="4">
    <source>
        <dbReference type="SAM" id="Coils"/>
    </source>
</evidence>
<reference evidence="6" key="1">
    <citation type="submission" date="2020-09" db="EMBL/GenBank/DDBJ databases">
        <title>Pelagicoccus enzymogenes sp. nov. with an EPS production, isolated from marine sediment.</title>
        <authorList>
            <person name="Feng X."/>
        </authorList>
    </citation>
    <scope>NUCLEOTIDE SEQUENCE</scope>
    <source>
        <strain evidence="6">NFK12</strain>
    </source>
</reference>
<comment type="caution">
    <text evidence="6">The sequence shown here is derived from an EMBL/GenBank/DDBJ whole genome shotgun (WGS) entry which is preliminary data.</text>
</comment>
<feature type="coiled-coil region" evidence="4">
    <location>
        <begin position="163"/>
        <end position="194"/>
    </location>
</feature>
<dbReference type="AlphaFoldDB" id="A0A927FA04"/>
<dbReference type="InterPro" id="IPR044946">
    <property type="entry name" value="Restrct_endonuc_typeI_TRD_sf"/>
</dbReference>
<dbReference type="GO" id="GO:0004519">
    <property type="term" value="F:endonuclease activity"/>
    <property type="evidence" value="ECO:0007669"/>
    <property type="project" value="UniProtKB-KW"/>
</dbReference>
<keyword evidence="7" id="KW-1185">Reference proteome</keyword>
<dbReference type="RefSeq" id="WP_191618161.1">
    <property type="nucleotide sequence ID" value="NZ_JACYFG010000038.1"/>
</dbReference>
<proteinExistence type="inferred from homology"/>
<organism evidence="6 7">
    <name type="scientific">Pelagicoccus enzymogenes</name>
    <dbReference type="NCBI Taxonomy" id="2773457"/>
    <lineage>
        <taxon>Bacteria</taxon>
        <taxon>Pseudomonadati</taxon>
        <taxon>Verrucomicrobiota</taxon>
        <taxon>Opitutia</taxon>
        <taxon>Puniceicoccales</taxon>
        <taxon>Pelagicoccaceae</taxon>
        <taxon>Pelagicoccus</taxon>
    </lineage>
</organism>
<evidence type="ECO:0000313" key="7">
    <source>
        <dbReference type="Proteomes" id="UP000622317"/>
    </source>
</evidence>
<keyword evidence="4" id="KW-0175">Coiled coil</keyword>
<dbReference type="SUPFAM" id="SSF116734">
    <property type="entry name" value="DNA methylase specificity domain"/>
    <property type="match status" value="2"/>
</dbReference>
<keyword evidence="3" id="KW-0238">DNA-binding</keyword>
<dbReference type="CDD" id="cd17257">
    <property type="entry name" value="RMtype1_S_EcoBI-TRD1-CR1_like"/>
    <property type="match status" value="1"/>
</dbReference>
<dbReference type="Proteomes" id="UP000622317">
    <property type="component" value="Unassembled WGS sequence"/>
</dbReference>
<dbReference type="InterPro" id="IPR052021">
    <property type="entry name" value="Type-I_RS_S_subunit"/>
</dbReference>
<keyword evidence="6" id="KW-0540">Nuclease</keyword>
<keyword evidence="6" id="KW-0255">Endonuclease</keyword>
<keyword evidence="6" id="KW-0378">Hydrolase</keyword>
<comment type="similarity">
    <text evidence="1">Belongs to the type-I restriction system S methylase family.</text>
</comment>
<keyword evidence="2" id="KW-0680">Restriction system</keyword>
<feature type="domain" description="Type I restriction modification DNA specificity" evidence="5">
    <location>
        <begin position="16"/>
        <end position="182"/>
    </location>
</feature>
<dbReference type="Pfam" id="PF01420">
    <property type="entry name" value="Methylase_S"/>
    <property type="match status" value="2"/>
</dbReference>
<evidence type="ECO:0000256" key="3">
    <source>
        <dbReference type="ARBA" id="ARBA00023125"/>
    </source>
</evidence>
<dbReference type="Gene3D" id="1.10.287.1120">
    <property type="entry name" value="Bipartite methylase S protein"/>
    <property type="match status" value="1"/>
</dbReference>
<dbReference type="EMBL" id="JACYFG010000038">
    <property type="protein sequence ID" value="MBD5781059.1"/>
    <property type="molecule type" value="Genomic_DNA"/>
</dbReference>